<evidence type="ECO:0000256" key="1">
    <source>
        <dbReference type="SAM" id="MobiDB-lite"/>
    </source>
</evidence>
<dbReference type="RefSeq" id="WP_111714095.1">
    <property type="nucleotide sequence ID" value="NZ_JBHSSR010000001.1"/>
</dbReference>
<feature type="compositionally biased region" description="Polar residues" evidence="1">
    <location>
        <begin position="66"/>
        <end position="83"/>
    </location>
</feature>
<sequence length="188" mass="21097">MKKYLSIFVTLTVLLTGCGNQEETKQADSPKKEMSQKKDEKSKAEQAKEKIEQNKKKVNREKSSTEESIQTPSTESQSIEQNIVTTEQATQEVVTQQPATIEQSQNNQPTEQQRIDFCKGIRGGIPEACRTPAIIEAGNKKGAIERQAMTDLESGLITETEYQQRLQEATEIMNKAWLQEYGVDPSQG</sequence>
<feature type="region of interest" description="Disordered" evidence="1">
    <location>
        <begin position="18"/>
        <end position="112"/>
    </location>
</feature>
<dbReference type="AlphaFoldDB" id="A0A327ZWN5"/>
<dbReference type="EMBL" id="PZJH01000001">
    <property type="protein sequence ID" value="RAK45914.1"/>
    <property type="molecule type" value="Genomic_DNA"/>
</dbReference>
<proteinExistence type="predicted"/>
<feature type="compositionally biased region" description="Basic and acidic residues" evidence="1">
    <location>
        <begin position="22"/>
        <end position="65"/>
    </location>
</feature>
<keyword evidence="3" id="KW-1185">Reference proteome</keyword>
<evidence type="ECO:0000313" key="2">
    <source>
        <dbReference type="EMBL" id="RAK45914.1"/>
    </source>
</evidence>
<feature type="compositionally biased region" description="Low complexity" evidence="1">
    <location>
        <begin position="84"/>
        <end position="100"/>
    </location>
</feature>
<organism evidence="2 3">
    <name type="scientific">Macrococcus epidermidis</name>
    <dbReference type="NCBI Taxonomy" id="1902580"/>
    <lineage>
        <taxon>Bacteria</taxon>
        <taxon>Bacillati</taxon>
        <taxon>Bacillota</taxon>
        <taxon>Bacilli</taxon>
        <taxon>Bacillales</taxon>
        <taxon>Staphylococcaceae</taxon>
        <taxon>Macrococcus</taxon>
    </lineage>
</organism>
<protein>
    <recommendedName>
        <fullName evidence="4">Lipoprotein</fullName>
    </recommendedName>
</protein>
<evidence type="ECO:0000313" key="3">
    <source>
        <dbReference type="Proteomes" id="UP000249808"/>
    </source>
</evidence>
<comment type="caution">
    <text evidence="2">The sequence shown here is derived from an EMBL/GenBank/DDBJ whole genome shotgun (WGS) entry which is preliminary data.</text>
</comment>
<gene>
    <name evidence="2" type="ORF">BHU61_00275</name>
</gene>
<reference evidence="2 3" key="1">
    <citation type="journal article" date="2018" name="Front. Microbiol.">
        <title>Description and Comparative Genomics of Macrococcus caseolyticus subsp. hominis subsp. nov., Macrococcus goetzii sp. nov., Macrococcus epidermidis sp. nov., and Macrococcus bohemicus sp. nov., Novel Macrococci From Human Clinical Material With Virulence Potential and Suspected Uptake of Foreign DNA by Natural Transformation.</title>
        <authorList>
            <person name="Maslanova I."/>
            <person name="Wertheimer Z."/>
            <person name="Sedlacek I."/>
            <person name="Svec P."/>
            <person name="Indrakova A."/>
            <person name="Kovarovic V."/>
            <person name="Schumann P."/>
            <person name="Sproer C."/>
            <person name="Kralova S."/>
            <person name="Sedo O."/>
            <person name="Kristofova L."/>
            <person name="Vrbovska V."/>
            <person name="Fuzik T."/>
            <person name="Petras P."/>
            <person name="Zdrahal Z."/>
            <person name="Ruzickova V."/>
            <person name="Doskar J."/>
            <person name="Pantucek R."/>
        </authorList>
    </citation>
    <scope>NUCLEOTIDE SEQUENCE [LARGE SCALE GENOMIC DNA]</scope>
    <source>
        <strain evidence="2 3">01/688</strain>
    </source>
</reference>
<feature type="compositionally biased region" description="Polar residues" evidence="1">
    <location>
        <begin position="101"/>
        <end position="112"/>
    </location>
</feature>
<dbReference type="PROSITE" id="PS51257">
    <property type="entry name" value="PROKAR_LIPOPROTEIN"/>
    <property type="match status" value="1"/>
</dbReference>
<name>A0A327ZWN5_9STAP</name>
<evidence type="ECO:0008006" key="4">
    <source>
        <dbReference type="Google" id="ProtNLM"/>
    </source>
</evidence>
<dbReference type="Proteomes" id="UP000249808">
    <property type="component" value="Unassembled WGS sequence"/>
</dbReference>
<accession>A0A327ZWN5</accession>